<dbReference type="InterPro" id="IPR025562">
    <property type="entry name" value="Tae4"/>
</dbReference>
<accession>A0A6S6TEF2</accession>
<dbReference type="Gene3D" id="3.90.1720.80">
    <property type="match status" value="1"/>
</dbReference>
<dbReference type="EMBL" id="CACVAV010000266">
    <property type="protein sequence ID" value="CAA6816587.1"/>
    <property type="molecule type" value="Genomic_DNA"/>
</dbReference>
<name>A0A6S6TEF2_9GAMM</name>
<dbReference type="Pfam" id="PF14113">
    <property type="entry name" value="Tae4"/>
    <property type="match status" value="1"/>
</dbReference>
<organism evidence="2">
    <name type="scientific">uncultured Thiotrichaceae bacterium</name>
    <dbReference type="NCBI Taxonomy" id="298394"/>
    <lineage>
        <taxon>Bacteria</taxon>
        <taxon>Pseudomonadati</taxon>
        <taxon>Pseudomonadota</taxon>
        <taxon>Gammaproteobacteria</taxon>
        <taxon>Thiotrichales</taxon>
        <taxon>Thiotrichaceae</taxon>
        <taxon>environmental samples</taxon>
    </lineage>
</organism>
<reference evidence="2" key="1">
    <citation type="submission" date="2020-01" db="EMBL/GenBank/DDBJ databases">
        <authorList>
            <person name="Meier V. D."/>
            <person name="Meier V D."/>
        </authorList>
    </citation>
    <scope>NUCLEOTIDE SEQUENCE</scope>
    <source>
        <strain evidence="2">HLG_WM_MAG_08</strain>
    </source>
</reference>
<evidence type="ECO:0000256" key="1">
    <source>
        <dbReference type="SAM" id="MobiDB-lite"/>
    </source>
</evidence>
<sequence>MNWQGFLSWLQSLLGSANNTGGTNPPTNGEQPAPRPPVPASPTPAPVPPVSPVPPASEPPVVPAPTTPTPAPPPERPPVVIPPTVELPTEGVNLGFGKLWDNHPNISHNEMQPCRREDDVPNFGNQCAIRMGICLTRSNLMEGYDGVQCWFGHGGQGHSLRARELALWIRNNPSRFGQAEIKTGVEWQDYAGRTGIIFCQNFWGENNSGDHIDLWDGTGEFMGGGSFSWEGPAMASGGLDYIERSEDVWFWPVH</sequence>
<feature type="compositionally biased region" description="Low complexity" evidence="1">
    <location>
        <begin position="18"/>
        <end position="29"/>
    </location>
</feature>
<feature type="region of interest" description="Disordered" evidence="1">
    <location>
        <begin position="14"/>
        <end position="77"/>
    </location>
</feature>
<proteinExistence type="predicted"/>
<dbReference type="AlphaFoldDB" id="A0A6S6TEF2"/>
<protein>
    <recommendedName>
        <fullName evidence="3">Type VI secretion system (T6SS), amidase effector protein 4</fullName>
    </recommendedName>
</protein>
<evidence type="ECO:0000313" key="2">
    <source>
        <dbReference type="EMBL" id="CAA6816587.1"/>
    </source>
</evidence>
<gene>
    <name evidence="2" type="ORF">HELGO_WM18784</name>
</gene>
<feature type="compositionally biased region" description="Pro residues" evidence="1">
    <location>
        <begin position="33"/>
        <end position="77"/>
    </location>
</feature>
<evidence type="ECO:0008006" key="3">
    <source>
        <dbReference type="Google" id="ProtNLM"/>
    </source>
</evidence>